<keyword evidence="1" id="KW-1133">Transmembrane helix</keyword>
<dbReference type="EMBL" id="SMOL01000487">
    <property type="protein sequence ID" value="KAB2610855.1"/>
    <property type="molecule type" value="Genomic_DNA"/>
</dbReference>
<evidence type="ECO:0000313" key="3">
    <source>
        <dbReference type="Proteomes" id="UP000327157"/>
    </source>
</evidence>
<organism evidence="2 3">
    <name type="scientific">Pyrus ussuriensis x Pyrus communis</name>
    <dbReference type="NCBI Taxonomy" id="2448454"/>
    <lineage>
        <taxon>Eukaryota</taxon>
        <taxon>Viridiplantae</taxon>
        <taxon>Streptophyta</taxon>
        <taxon>Embryophyta</taxon>
        <taxon>Tracheophyta</taxon>
        <taxon>Spermatophyta</taxon>
        <taxon>Magnoliopsida</taxon>
        <taxon>eudicotyledons</taxon>
        <taxon>Gunneridae</taxon>
        <taxon>Pentapetalae</taxon>
        <taxon>rosids</taxon>
        <taxon>fabids</taxon>
        <taxon>Rosales</taxon>
        <taxon>Rosaceae</taxon>
        <taxon>Amygdaloideae</taxon>
        <taxon>Maleae</taxon>
        <taxon>Pyrus</taxon>
    </lineage>
</organism>
<keyword evidence="1" id="KW-0472">Membrane</keyword>
<dbReference type="Proteomes" id="UP000327157">
    <property type="component" value="Chromosome 17"/>
</dbReference>
<feature type="transmembrane region" description="Helical" evidence="1">
    <location>
        <begin position="95"/>
        <end position="111"/>
    </location>
</feature>
<reference evidence="2 3" key="3">
    <citation type="submission" date="2019-11" db="EMBL/GenBank/DDBJ databases">
        <title>A de novo genome assembly of a pear dwarfing rootstock.</title>
        <authorList>
            <person name="Wang F."/>
            <person name="Wang J."/>
            <person name="Li S."/>
            <person name="Zhang Y."/>
            <person name="Fang M."/>
            <person name="Ma L."/>
            <person name="Zhao Y."/>
            <person name="Jiang S."/>
        </authorList>
    </citation>
    <scope>NUCLEOTIDE SEQUENCE [LARGE SCALE GENOMIC DNA]</scope>
    <source>
        <strain evidence="2">S2</strain>
        <tissue evidence="2">Leaf</tissue>
    </source>
</reference>
<keyword evidence="3" id="KW-1185">Reference proteome</keyword>
<reference evidence="2 3" key="1">
    <citation type="submission" date="2019-09" db="EMBL/GenBank/DDBJ databases">
        <authorList>
            <person name="Ou C."/>
        </authorList>
    </citation>
    <scope>NUCLEOTIDE SEQUENCE [LARGE SCALE GENOMIC DNA]</scope>
    <source>
        <strain evidence="2">S2</strain>
        <tissue evidence="2">Leaf</tissue>
    </source>
</reference>
<dbReference type="AlphaFoldDB" id="A0A5N5G622"/>
<evidence type="ECO:0000256" key="1">
    <source>
        <dbReference type="SAM" id="Phobius"/>
    </source>
</evidence>
<reference evidence="3" key="2">
    <citation type="submission" date="2019-10" db="EMBL/GenBank/DDBJ databases">
        <title>A de novo genome assembly of a pear dwarfing rootstock.</title>
        <authorList>
            <person name="Wang F."/>
            <person name="Wang J."/>
            <person name="Li S."/>
            <person name="Zhang Y."/>
            <person name="Fang M."/>
            <person name="Ma L."/>
            <person name="Zhao Y."/>
            <person name="Jiang S."/>
        </authorList>
    </citation>
    <scope>NUCLEOTIDE SEQUENCE [LARGE SCALE GENOMIC DNA]</scope>
</reference>
<sequence>MNIVKIVCRAPASSPARVFPTSPPSPTSLPLPATLFMGFHGLHPNSWLPLWCCWLSVLCGCAHEADRGRMLCLKRRYSTMEEELDGSRLLRRRRLQWLLLEFVNPSIYLGYNGWLALLYFVLTWPTFCLSMCLHWAFVVSLFAFGL</sequence>
<keyword evidence="1" id="KW-0812">Transmembrane</keyword>
<gene>
    <name evidence="2" type="ORF">D8674_018887</name>
</gene>
<protein>
    <submittedName>
        <fullName evidence="2">Uncharacterized protein</fullName>
    </submittedName>
</protein>
<comment type="caution">
    <text evidence="2">The sequence shown here is derived from an EMBL/GenBank/DDBJ whole genome shotgun (WGS) entry which is preliminary data.</text>
</comment>
<name>A0A5N5G622_9ROSA</name>
<proteinExistence type="predicted"/>
<accession>A0A5N5G622</accession>
<evidence type="ECO:0000313" key="2">
    <source>
        <dbReference type="EMBL" id="KAB2610855.1"/>
    </source>
</evidence>
<feature type="transmembrane region" description="Helical" evidence="1">
    <location>
        <begin position="117"/>
        <end position="144"/>
    </location>
</feature>